<dbReference type="GO" id="GO:0005829">
    <property type="term" value="C:cytosol"/>
    <property type="evidence" value="ECO:0007669"/>
    <property type="project" value="TreeGrafter"/>
</dbReference>
<organism evidence="2 3">
    <name type="scientific">Methylobacterium nonmethylotrophicum</name>
    <dbReference type="NCBI Taxonomy" id="1141884"/>
    <lineage>
        <taxon>Bacteria</taxon>
        <taxon>Pseudomonadati</taxon>
        <taxon>Pseudomonadota</taxon>
        <taxon>Alphaproteobacteria</taxon>
        <taxon>Hyphomicrobiales</taxon>
        <taxon>Methylobacteriaceae</taxon>
        <taxon>Methylobacterium</taxon>
    </lineage>
</organism>
<sequence length="382" mass="44328">MSQSNQKHILIVGSGFAGSVYAITLAEAGYCITLIDRRAHIGGNAYDTTDGNGIRVHAYGPHLFHSKSIRAIEWIKQYGNFSPYRHRVRALLPDGRFAPLPINIETINTVFGKTFEHATETEDFLKNIAEPIAIPQNAAEYLYSRIGKELTNLFFRPYTKKMWGTDLEDMSETVVRRIPINFDKSDTYFDSSETQMIPVNGYTGLFSKILDHRNITVLLNTKFEKSMERDFSYCFNSMPIDEYFDFSEGELPYRSIKFHHRSVTSMDVEHQDFPVVNFTDNRAYTRETAWHVLPHHIVSESGRRTLTLEEPCDYRINDHERYYPIKTADGRNQKIYETYRKISEDLPRLSFIGRCGTYQYLDMDQVINQSLAGAHAWLRNHR</sequence>
<dbReference type="RefSeq" id="WP_135414460.1">
    <property type="nucleotide sequence ID" value="NZ_SRLB01000006.1"/>
</dbReference>
<dbReference type="Pfam" id="PF03275">
    <property type="entry name" value="GLF"/>
    <property type="match status" value="1"/>
</dbReference>
<comment type="caution">
    <text evidence="2">The sequence shown here is derived from an EMBL/GenBank/DDBJ whole genome shotgun (WGS) entry which is preliminary data.</text>
</comment>
<name>A0A4Z0NTS8_9HYPH</name>
<protein>
    <submittedName>
        <fullName evidence="2">UDP-galactopyranose mutase</fullName>
    </submittedName>
</protein>
<accession>A0A4Z0NTS8</accession>
<dbReference type="Pfam" id="PF13450">
    <property type="entry name" value="NAD_binding_8"/>
    <property type="match status" value="1"/>
</dbReference>
<evidence type="ECO:0000313" key="3">
    <source>
        <dbReference type="Proteomes" id="UP000297535"/>
    </source>
</evidence>
<dbReference type="GO" id="GO:0050660">
    <property type="term" value="F:flavin adenine dinucleotide binding"/>
    <property type="evidence" value="ECO:0007669"/>
    <property type="project" value="TreeGrafter"/>
</dbReference>
<dbReference type="SUPFAM" id="SSF54373">
    <property type="entry name" value="FAD-linked reductases, C-terminal domain"/>
    <property type="match status" value="1"/>
</dbReference>
<dbReference type="PANTHER" id="PTHR21197:SF0">
    <property type="entry name" value="UDP-GALACTOPYRANOSE MUTASE"/>
    <property type="match status" value="1"/>
</dbReference>
<dbReference type="SUPFAM" id="SSF51971">
    <property type="entry name" value="Nucleotide-binding domain"/>
    <property type="match status" value="1"/>
</dbReference>
<reference evidence="2 3" key="1">
    <citation type="submission" date="2019-04" db="EMBL/GenBank/DDBJ databases">
        <authorList>
            <person name="Feng G."/>
            <person name="Zhu H."/>
        </authorList>
    </citation>
    <scope>NUCLEOTIDE SEQUENCE [LARGE SCALE GENOMIC DNA]</scope>
    <source>
        <strain evidence="2 3">6HR-1</strain>
    </source>
</reference>
<proteinExistence type="predicted"/>
<dbReference type="EMBL" id="SRLB01000006">
    <property type="protein sequence ID" value="TGE00177.1"/>
    <property type="molecule type" value="Genomic_DNA"/>
</dbReference>
<dbReference type="InterPro" id="IPR015899">
    <property type="entry name" value="UDP-GalPyranose_mutase_C"/>
</dbReference>
<gene>
    <name evidence="2" type="ORF">EU555_09705</name>
</gene>
<dbReference type="Proteomes" id="UP000297535">
    <property type="component" value="Unassembled WGS sequence"/>
</dbReference>
<dbReference type="Gene3D" id="3.40.50.720">
    <property type="entry name" value="NAD(P)-binding Rossmann-like Domain"/>
    <property type="match status" value="3"/>
</dbReference>
<keyword evidence="3" id="KW-1185">Reference proteome</keyword>
<dbReference type="PANTHER" id="PTHR21197">
    <property type="entry name" value="UDP-GALACTOPYRANOSE MUTASE"/>
    <property type="match status" value="1"/>
</dbReference>
<dbReference type="OrthoDB" id="9769600at2"/>
<dbReference type="AlphaFoldDB" id="A0A4Z0NTS8"/>
<evidence type="ECO:0000313" key="2">
    <source>
        <dbReference type="EMBL" id="TGE00177.1"/>
    </source>
</evidence>
<feature type="domain" description="UDP-galactopyranose mutase C-terminal" evidence="1">
    <location>
        <begin position="154"/>
        <end position="360"/>
    </location>
</feature>
<evidence type="ECO:0000259" key="1">
    <source>
        <dbReference type="Pfam" id="PF03275"/>
    </source>
</evidence>
<dbReference type="GO" id="GO:0008767">
    <property type="term" value="F:UDP-galactopyranose mutase activity"/>
    <property type="evidence" value="ECO:0007669"/>
    <property type="project" value="InterPro"/>
</dbReference>